<name>A0ABV3PZA1_9BACL</name>
<dbReference type="PROSITE" id="PS52035">
    <property type="entry name" value="PEPTIDASE_M14"/>
    <property type="match status" value="1"/>
</dbReference>
<keyword evidence="5" id="KW-0862">Zinc</keyword>
<comment type="cofactor">
    <cofactor evidence="1">
        <name>Zn(2+)</name>
        <dbReference type="ChEBI" id="CHEBI:29105"/>
    </cofactor>
</comment>
<evidence type="ECO:0000256" key="4">
    <source>
        <dbReference type="ARBA" id="ARBA00022801"/>
    </source>
</evidence>
<evidence type="ECO:0000313" key="10">
    <source>
        <dbReference type="EMBL" id="MEW9500417.1"/>
    </source>
</evidence>
<keyword evidence="11" id="KW-1185">Reference proteome</keyword>
<comment type="similarity">
    <text evidence="2 7">Belongs to the peptidase M14 family.</text>
</comment>
<evidence type="ECO:0000313" key="11">
    <source>
        <dbReference type="Proteomes" id="UP001556040"/>
    </source>
</evidence>
<evidence type="ECO:0000259" key="8">
    <source>
        <dbReference type="PROSITE" id="PS51782"/>
    </source>
</evidence>
<dbReference type="EMBL" id="JBFMIA010000001">
    <property type="protein sequence ID" value="MEW9500417.1"/>
    <property type="molecule type" value="Genomic_DNA"/>
</dbReference>
<keyword evidence="10" id="KW-0121">Carboxypeptidase</keyword>
<dbReference type="Pfam" id="PF01476">
    <property type="entry name" value="LysM"/>
    <property type="match status" value="2"/>
</dbReference>
<dbReference type="Proteomes" id="UP001556040">
    <property type="component" value="Unassembled WGS sequence"/>
</dbReference>
<evidence type="ECO:0000256" key="6">
    <source>
        <dbReference type="ARBA" id="ARBA00023049"/>
    </source>
</evidence>
<reference evidence="10 11" key="1">
    <citation type="journal article" date="1979" name="Int. J. Syst. Evol. Microbiol.">
        <title>Bacillus globisporus subsp. marinus subsp. nov.</title>
        <authorList>
            <person name="Liu H."/>
        </authorList>
    </citation>
    <scope>NUCLEOTIDE SEQUENCE [LARGE SCALE GENOMIC DNA]</scope>
    <source>
        <strain evidence="10 11">DSM 1297</strain>
    </source>
</reference>
<keyword evidence="3" id="KW-0645">Protease</keyword>
<gene>
    <name evidence="10" type="ORF">AB1471_01235</name>
</gene>
<evidence type="ECO:0000256" key="1">
    <source>
        <dbReference type="ARBA" id="ARBA00001947"/>
    </source>
</evidence>
<dbReference type="SMART" id="SM00257">
    <property type="entry name" value="LysM"/>
    <property type="match status" value="2"/>
</dbReference>
<feature type="domain" description="Peptidase M14" evidence="9">
    <location>
        <begin position="108"/>
        <end position="393"/>
    </location>
</feature>
<evidence type="ECO:0000256" key="5">
    <source>
        <dbReference type="ARBA" id="ARBA00022833"/>
    </source>
</evidence>
<dbReference type="GO" id="GO:0004180">
    <property type="term" value="F:carboxypeptidase activity"/>
    <property type="evidence" value="ECO:0007669"/>
    <property type="project" value="UniProtKB-KW"/>
</dbReference>
<feature type="domain" description="LysM" evidence="8">
    <location>
        <begin position="51"/>
        <end position="95"/>
    </location>
</feature>
<sequence length="399" mass="45254">MDILVRQNDTFNRYSKLFSVPLLLIVDSNPNVNPNQLNIGQVVKIPGYVAWTYTVQQGDTYWTIHRRFNVPLDALLFINPLIQPNQLTAGMMIRIPSRVENQPNSRAMNYSYAELERDIEELKSKYPFMTVSEVGRSVEGRQLTMIKIGTGSNRVQWNASFHANEWITTPILVSLLDDHLWHLTNSDSSEHQRRMATYEQTSLYVIPMVNPDGVELVINGPSEDNEQKVVAINNGSHDFTGWKANIEGVDLNDQFPAGWEIEKESNNVSAPAPRDYPGVAPLNQPESQAMAELARQIPFNLVIALHTQGEEFYWGYEGLEPPISQRYASLFSASSGYRSVRYVDSHAGYKDWFIYEFRKPGFTFELGSGVNPLHLDQFPEIYAAMAPVFIQSVELLGSD</sequence>
<feature type="domain" description="LysM" evidence="8">
    <location>
        <begin position="1"/>
        <end position="45"/>
    </location>
</feature>
<dbReference type="InterPro" id="IPR036779">
    <property type="entry name" value="LysM_dom_sf"/>
</dbReference>
<dbReference type="SMART" id="SM00631">
    <property type="entry name" value="Zn_pept"/>
    <property type="match status" value="1"/>
</dbReference>
<evidence type="ECO:0000256" key="2">
    <source>
        <dbReference type="ARBA" id="ARBA00005988"/>
    </source>
</evidence>
<dbReference type="RefSeq" id="WP_367777700.1">
    <property type="nucleotide sequence ID" value="NZ_JBFMIA010000001.1"/>
</dbReference>
<feature type="active site" description="Proton donor/acceptor" evidence="7">
    <location>
        <position position="365"/>
    </location>
</feature>
<comment type="caution">
    <text evidence="10">The sequence shown here is derived from an EMBL/GenBank/DDBJ whole genome shotgun (WGS) entry which is preliminary data.</text>
</comment>
<dbReference type="CDD" id="cd00118">
    <property type="entry name" value="LysM"/>
    <property type="match status" value="2"/>
</dbReference>
<organism evidence="10 11">
    <name type="scientific">Jeotgalibacillus marinus</name>
    <dbReference type="NCBI Taxonomy" id="86667"/>
    <lineage>
        <taxon>Bacteria</taxon>
        <taxon>Bacillati</taxon>
        <taxon>Bacillota</taxon>
        <taxon>Bacilli</taxon>
        <taxon>Bacillales</taxon>
        <taxon>Caryophanaceae</taxon>
        <taxon>Jeotgalibacillus</taxon>
    </lineage>
</organism>
<evidence type="ECO:0000259" key="9">
    <source>
        <dbReference type="PROSITE" id="PS52035"/>
    </source>
</evidence>
<dbReference type="InterPro" id="IPR034274">
    <property type="entry name" value="ENP1_M14_CPD"/>
</dbReference>
<dbReference type="Gene3D" id="3.40.630.10">
    <property type="entry name" value="Zn peptidases"/>
    <property type="match status" value="1"/>
</dbReference>
<dbReference type="Pfam" id="PF00246">
    <property type="entry name" value="Peptidase_M14"/>
    <property type="match status" value="1"/>
</dbReference>
<dbReference type="PRINTS" id="PR00765">
    <property type="entry name" value="CRBOXYPTASEA"/>
</dbReference>
<accession>A0ABV3PZA1</accession>
<dbReference type="InterPro" id="IPR018392">
    <property type="entry name" value="LysM"/>
</dbReference>
<dbReference type="CDD" id="cd06229">
    <property type="entry name" value="M14_Endopeptidase_I"/>
    <property type="match status" value="1"/>
</dbReference>
<dbReference type="SUPFAM" id="SSF54106">
    <property type="entry name" value="LysM domain"/>
    <property type="match status" value="1"/>
</dbReference>
<dbReference type="Gene3D" id="3.10.350.10">
    <property type="entry name" value="LysM domain"/>
    <property type="match status" value="2"/>
</dbReference>
<dbReference type="InterPro" id="IPR000834">
    <property type="entry name" value="Peptidase_M14"/>
</dbReference>
<dbReference type="SUPFAM" id="SSF53187">
    <property type="entry name" value="Zn-dependent exopeptidases"/>
    <property type="match status" value="1"/>
</dbReference>
<dbReference type="PANTHER" id="PTHR11705">
    <property type="entry name" value="PROTEASE FAMILY M14 CARBOXYPEPTIDASE A,B"/>
    <property type="match status" value="1"/>
</dbReference>
<dbReference type="PROSITE" id="PS51782">
    <property type="entry name" value="LYSM"/>
    <property type="match status" value="2"/>
</dbReference>
<protein>
    <submittedName>
        <fullName evidence="10">M14 family zinc carboxypeptidase</fullName>
    </submittedName>
</protein>
<evidence type="ECO:0000256" key="7">
    <source>
        <dbReference type="PROSITE-ProRule" id="PRU01379"/>
    </source>
</evidence>
<evidence type="ECO:0000256" key="3">
    <source>
        <dbReference type="ARBA" id="ARBA00022670"/>
    </source>
</evidence>
<keyword evidence="6" id="KW-0482">Metalloprotease</keyword>
<keyword evidence="4" id="KW-0378">Hydrolase</keyword>
<dbReference type="PANTHER" id="PTHR11705:SF143">
    <property type="entry name" value="SLL0236 PROTEIN"/>
    <property type="match status" value="1"/>
</dbReference>
<proteinExistence type="inferred from homology"/>